<feature type="transmembrane region" description="Helical" evidence="1">
    <location>
        <begin position="135"/>
        <end position="153"/>
    </location>
</feature>
<comment type="caution">
    <text evidence="2">The sequence shown here is derived from an EMBL/GenBank/DDBJ whole genome shotgun (WGS) entry which is preliminary data.</text>
</comment>
<dbReference type="RefSeq" id="WP_109762712.1">
    <property type="nucleotide sequence ID" value="NZ_QGGU01000003.1"/>
</dbReference>
<feature type="transmembrane region" description="Helical" evidence="1">
    <location>
        <begin position="214"/>
        <end position="235"/>
    </location>
</feature>
<feature type="transmembrane region" description="Helical" evidence="1">
    <location>
        <begin position="282"/>
        <end position="305"/>
    </location>
</feature>
<feature type="transmembrane region" description="Helical" evidence="1">
    <location>
        <begin position="241"/>
        <end position="261"/>
    </location>
</feature>
<accession>A0A316FYE1</accession>
<keyword evidence="3" id="KW-1185">Reference proteome</keyword>
<proteinExistence type="predicted"/>
<reference evidence="2 3" key="1">
    <citation type="submission" date="2018-05" db="EMBL/GenBank/DDBJ databases">
        <title>Genomic Encyclopedia of Type Strains, Phase IV (KMG-IV): sequencing the most valuable type-strain genomes for metagenomic binning, comparative biology and taxonomic classification.</title>
        <authorList>
            <person name="Goeker M."/>
        </authorList>
    </citation>
    <scope>NUCLEOTIDE SEQUENCE [LARGE SCALE GENOMIC DNA]</scope>
    <source>
        <strain evidence="2 3">DSM 25350</strain>
    </source>
</reference>
<organism evidence="2 3">
    <name type="scientific">Pleionea mediterranea</name>
    <dbReference type="NCBI Taxonomy" id="523701"/>
    <lineage>
        <taxon>Bacteria</taxon>
        <taxon>Pseudomonadati</taxon>
        <taxon>Pseudomonadota</taxon>
        <taxon>Gammaproteobacteria</taxon>
        <taxon>Oceanospirillales</taxon>
        <taxon>Pleioneaceae</taxon>
        <taxon>Pleionea</taxon>
    </lineage>
</organism>
<feature type="transmembrane region" description="Helical" evidence="1">
    <location>
        <begin position="56"/>
        <end position="76"/>
    </location>
</feature>
<keyword evidence="1" id="KW-0472">Membrane</keyword>
<feature type="transmembrane region" description="Helical" evidence="1">
    <location>
        <begin position="340"/>
        <end position="357"/>
    </location>
</feature>
<protein>
    <submittedName>
        <fullName evidence="2">Uncharacterized protein</fullName>
    </submittedName>
</protein>
<feature type="transmembrane region" description="Helical" evidence="1">
    <location>
        <begin position="25"/>
        <end position="44"/>
    </location>
</feature>
<feature type="transmembrane region" description="Helical" evidence="1">
    <location>
        <begin position="182"/>
        <end position="202"/>
    </location>
</feature>
<gene>
    <name evidence="2" type="ORF">C8D97_103270</name>
</gene>
<name>A0A316FYE1_9GAMM</name>
<sequence>MNTVNLLFKQTSRTLKQLFKEQAKVVAVVMALMPAMILLLPYLLQMLSRGDISLLIRAVIFSSFTLGVALIINKLHQLCYGSNRICQLTQLAASKSIIKASVVLVDLIVLTPVHLLLALAYFYVAFENDLSTNVLAFNVFLLAFYGIIILSCFYQSHIKAFWLVSFLTYIFVHGYLDTASLLVMAFIGLLFIFKTWLVRYIFRYRSNRILLTAYLFRKPMFLCQSFTVAFIYLMATYFNSIILGALLFIVLFNLVTVMITTTDRAYEVTASYLDVLTIRKRSLLTCLSSITFATCLLPATAFIIALYFDRFVWGSGLLIGVSTIFLLPKRFINYKLHHSLVVANAIVCFPLTFEVLAHI</sequence>
<dbReference type="AlphaFoldDB" id="A0A316FYE1"/>
<evidence type="ECO:0000313" key="2">
    <source>
        <dbReference type="EMBL" id="PWK53443.1"/>
    </source>
</evidence>
<evidence type="ECO:0000256" key="1">
    <source>
        <dbReference type="SAM" id="Phobius"/>
    </source>
</evidence>
<keyword evidence="1" id="KW-0812">Transmembrane</keyword>
<evidence type="ECO:0000313" key="3">
    <source>
        <dbReference type="Proteomes" id="UP000245790"/>
    </source>
</evidence>
<feature type="transmembrane region" description="Helical" evidence="1">
    <location>
        <begin position="97"/>
        <end position="123"/>
    </location>
</feature>
<dbReference type="EMBL" id="QGGU01000003">
    <property type="protein sequence ID" value="PWK53443.1"/>
    <property type="molecule type" value="Genomic_DNA"/>
</dbReference>
<feature type="transmembrane region" description="Helical" evidence="1">
    <location>
        <begin position="160"/>
        <end position="176"/>
    </location>
</feature>
<dbReference type="OrthoDB" id="9852914at2"/>
<feature type="transmembrane region" description="Helical" evidence="1">
    <location>
        <begin position="311"/>
        <end position="328"/>
    </location>
</feature>
<dbReference type="Proteomes" id="UP000245790">
    <property type="component" value="Unassembled WGS sequence"/>
</dbReference>
<keyword evidence="1" id="KW-1133">Transmembrane helix</keyword>